<feature type="transmembrane region" description="Helical" evidence="13">
    <location>
        <begin position="938"/>
        <end position="964"/>
    </location>
</feature>
<dbReference type="Proteomes" id="UP000700334">
    <property type="component" value="Unassembled WGS sequence"/>
</dbReference>
<dbReference type="PROSITE" id="PS00237">
    <property type="entry name" value="G_PROTEIN_RECEP_F1_1"/>
    <property type="match status" value="7"/>
</dbReference>
<keyword evidence="6" id="KW-0552">Olfaction</keyword>
<dbReference type="GO" id="GO:0005886">
    <property type="term" value="C:plasma membrane"/>
    <property type="evidence" value="ECO:0007669"/>
    <property type="project" value="UniProtKB-SubCell"/>
</dbReference>
<feature type="transmembrane region" description="Helical" evidence="13">
    <location>
        <begin position="607"/>
        <end position="625"/>
    </location>
</feature>
<dbReference type="OrthoDB" id="9444602at2759"/>
<feature type="transmembrane region" description="Helical" evidence="13">
    <location>
        <begin position="66"/>
        <end position="84"/>
    </location>
</feature>
<feature type="transmembrane region" description="Helical" evidence="13">
    <location>
        <begin position="104"/>
        <end position="126"/>
    </location>
</feature>
<feature type="transmembrane region" description="Helical" evidence="13">
    <location>
        <begin position="2682"/>
        <end position="2704"/>
    </location>
</feature>
<keyword evidence="16" id="KW-1185">Reference proteome</keyword>
<feature type="transmembrane region" description="Helical" evidence="13">
    <location>
        <begin position="447"/>
        <end position="467"/>
    </location>
</feature>
<feature type="transmembrane region" description="Helical" evidence="13">
    <location>
        <begin position="335"/>
        <end position="356"/>
    </location>
</feature>
<feature type="transmembrane region" description="Helical" evidence="13">
    <location>
        <begin position="645"/>
        <end position="667"/>
    </location>
</feature>
<feature type="transmembrane region" description="Helical" evidence="13">
    <location>
        <begin position="572"/>
        <end position="595"/>
    </location>
</feature>
<reference evidence="15" key="1">
    <citation type="journal article" date="2021" name="Evol. Appl.">
        <title>The genome of the Pyrenean desman and the effects of bottlenecks and inbreeding on the genomic landscape of an endangered species.</title>
        <authorList>
            <person name="Escoda L."/>
            <person name="Castresana J."/>
        </authorList>
    </citation>
    <scope>NUCLEOTIDE SEQUENCE</scope>
    <source>
        <strain evidence="15">IBE-C5619</strain>
    </source>
</reference>
<dbReference type="FunFam" id="1.20.1070.10:FF:000001">
    <property type="entry name" value="Olfactory receptor"/>
    <property type="match status" value="3"/>
</dbReference>
<dbReference type="Gene3D" id="1.20.1070.10">
    <property type="entry name" value="Rhodopsin 7-helix transmembrane proteins"/>
    <property type="match status" value="10"/>
</dbReference>
<evidence type="ECO:0000256" key="10">
    <source>
        <dbReference type="ARBA" id="ARBA00023170"/>
    </source>
</evidence>
<keyword evidence="9 13" id="KW-0472">Membrane</keyword>
<feature type="transmembrane region" description="Helical" evidence="13">
    <location>
        <begin position="744"/>
        <end position="763"/>
    </location>
</feature>
<feature type="transmembrane region" description="Helical" evidence="13">
    <location>
        <begin position="2130"/>
        <end position="2155"/>
    </location>
</feature>
<feature type="transmembrane region" description="Helical" evidence="13">
    <location>
        <begin position="1296"/>
        <end position="1322"/>
    </location>
</feature>
<feature type="domain" description="G-protein coupled receptors family 1 profile" evidence="14">
    <location>
        <begin position="1450"/>
        <end position="1699"/>
    </location>
</feature>
<dbReference type="CDD" id="cd15410">
    <property type="entry name" value="7tmA_OR5D-like"/>
    <property type="match status" value="1"/>
</dbReference>
<feature type="transmembrane region" description="Helical" evidence="13">
    <location>
        <begin position="2627"/>
        <end position="2644"/>
    </location>
</feature>
<feature type="transmembrane region" description="Helical" evidence="13">
    <location>
        <begin position="2025"/>
        <end position="2047"/>
    </location>
</feature>
<keyword evidence="4" id="KW-0716">Sensory transduction</keyword>
<dbReference type="InterPro" id="IPR000725">
    <property type="entry name" value="Olfact_rcpt"/>
</dbReference>
<feature type="transmembrane region" description="Helical" evidence="13">
    <location>
        <begin position="2225"/>
        <end position="2246"/>
    </location>
</feature>
<evidence type="ECO:0000256" key="11">
    <source>
        <dbReference type="ARBA" id="ARBA00023224"/>
    </source>
</evidence>
<feature type="transmembrane region" description="Helical" evidence="13">
    <location>
        <begin position="1681"/>
        <end position="1701"/>
    </location>
</feature>
<comment type="function">
    <text evidence="1">Putative odorant or sperm cell receptor.</text>
</comment>
<feature type="transmembrane region" description="Helical" evidence="13">
    <location>
        <begin position="869"/>
        <end position="892"/>
    </location>
</feature>
<name>A0A8J6A7B9_GALPY</name>
<feature type="transmembrane region" description="Helical" evidence="13">
    <location>
        <begin position="2399"/>
        <end position="2420"/>
    </location>
</feature>
<feature type="domain" description="G-protein coupled receptors family 1 profile" evidence="14">
    <location>
        <begin position="885"/>
        <end position="1094"/>
    </location>
</feature>
<dbReference type="FunFam" id="1.20.1070.10:FF:000003">
    <property type="entry name" value="Olfactory receptor"/>
    <property type="match status" value="5"/>
</dbReference>
<comment type="similarity">
    <text evidence="12">Belongs to the G-protein coupled receptor 1 family.</text>
</comment>
<dbReference type="SUPFAM" id="SSF81321">
    <property type="entry name" value="Family A G protein-coupled receptor-like"/>
    <property type="match status" value="11"/>
</dbReference>
<feature type="transmembrane region" description="Helical" evidence="13">
    <location>
        <begin position="487"/>
        <end position="506"/>
    </location>
</feature>
<dbReference type="PRINTS" id="PR00237">
    <property type="entry name" value="GPCRRHODOPSN"/>
</dbReference>
<feature type="domain" description="G-protein coupled receptors family 1 profile" evidence="14">
    <location>
        <begin position="349"/>
        <end position="534"/>
    </location>
</feature>
<keyword evidence="10 12" id="KW-0675">Receptor</keyword>
<feature type="transmembrane region" description="Helical" evidence="13">
    <location>
        <begin position="904"/>
        <end position="926"/>
    </location>
</feature>
<feature type="transmembrane region" description="Helical" evidence="13">
    <location>
        <begin position="2716"/>
        <end position="2738"/>
    </location>
</feature>
<feature type="transmembrane region" description="Helical" evidence="13">
    <location>
        <begin position="147"/>
        <end position="164"/>
    </location>
</feature>
<feature type="domain" description="G-protein coupled receptors family 1 profile" evidence="14">
    <location>
        <begin position="2696"/>
        <end position="2945"/>
    </location>
</feature>
<feature type="transmembrane region" description="Helical" evidence="13">
    <location>
        <begin position="2258"/>
        <end position="2279"/>
    </location>
</feature>
<keyword evidence="3" id="KW-1003">Cell membrane</keyword>
<feature type="transmembrane region" description="Helical" evidence="13">
    <location>
        <begin position="2799"/>
        <end position="2823"/>
    </location>
</feature>
<feature type="transmembrane region" description="Helical" evidence="13">
    <location>
        <begin position="2550"/>
        <end position="2578"/>
    </location>
</feature>
<feature type="transmembrane region" description="Helical" evidence="13">
    <location>
        <begin position="279"/>
        <end position="298"/>
    </location>
</feature>
<feature type="transmembrane region" description="Helical" evidence="13">
    <location>
        <begin position="2852"/>
        <end position="2881"/>
    </location>
</feature>
<keyword evidence="8 12" id="KW-0297">G-protein coupled receptor</keyword>
<feature type="transmembrane region" description="Helical" evidence="13">
    <location>
        <begin position="400"/>
        <end position="427"/>
    </location>
</feature>
<feature type="domain" description="G-protein coupled receptors family 1 profile" evidence="14">
    <location>
        <begin position="47"/>
        <end position="296"/>
    </location>
</feature>
<dbReference type="Pfam" id="PF13853">
    <property type="entry name" value="7tm_4"/>
    <property type="match status" value="11"/>
</dbReference>
<feature type="transmembrane region" description="Helical" evidence="13">
    <location>
        <begin position="1955"/>
        <end position="1973"/>
    </location>
</feature>
<organism evidence="15 16">
    <name type="scientific">Galemys pyrenaicus</name>
    <name type="common">Iberian desman</name>
    <name type="synonym">Pyrenean desman</name>
    <dbReference type="NCBI Taxonomy" id="202257"/>
    <lineage>
        <taxon>Eukaryota</taxon>
        <taxon>Metazoa</taxon>
        <taxon>Chordata</taxon>
        <taxon>Craniata</taxon>
        <taxon>Vertebrata</taxon>
        <taxon>Euteleostomi</taxon>
        <taxon>Mammalia</taxon>
        <taxon>Eutheria</taxon>
        <taxon>Laurasiatheria</taxon>
        <taxon>Eulipotyphla</taxon>
        <taxon>Talpidae</taxon>
        <taxon>Galemys</taxon>
    </lineage>
</organism>
<feature type="transmembrane region" description="Helical" evidence="13">
    <location>
        <begin position="243"/>
        <end position="267"/>
    </location>
</feature>
<feature type="transmembrane region" description="Helical" evidence="13">
    <location>
        <begin position="1371"/>
        <end position="1391"/>
    </location>
</feature>
<dbReference type="GO" id="GO:0004930">
    <property type="term" value="F:G protein-coupled receptor activity"/>
    <property type="evidence" value="ECO:0007669"/>
    <property type="project" value="UniProtKB-KW"/>
</dbReference>
<feature type="domain" description="G-protein coupled receptors family 1 profile" evidence="14">
    <location>
        <begin position="588"/>
        <end position="837"/>
    </location>
</feature>
<keyword evidence="7 13" id="KW-1133">Transmembrane helix</keyword>
<accession>A0A8J6A7B9</accession>
<feature type="transmembrane region" description="Helical" evidence="13">
    <location>
        <begin position="31"/>
        <end position="54"/>
    </location>
</feature>
<dbReference type="PRINTS" id="PR00245">
    <property type="entry name" value="OLFACTORYR"/>
</dbReference>
<evidence type="ECO:0000259" key="14">
    <source>
        <dbReference type="PROSITE" id="PS50262"/>
    </source>
</evidence>
<feature type="transmembrane region" description="Helical" evidence="13">
    <location>
        <begin position="1549"/>
        <end position="1567"/>
    </location>
</feature>
<feature type="transmembrane region" description="Helical" evidence="13">
    <location>
        <begin position="688"/>
        <end position="715"/>
    </location>
</feature>
<evidence type="ECO:0000256" key="9">
    <source>
        <dbReference type="ARBA" id="ARBA00023136"/>
    </source>
</evidence>
<feature type="transmembrane region" description="Helical" evidence="13">
    <location>
        <begin position="2092"/>
        <end position="2118"/>
    </location>
</feature>
<feature type="transmembrane region" description="Helical" evidence="13">
    <location>
        <begin position="1124"/>
        <end position="1147"/>
    </location>
</feature>
<evidence type="ECO:0000256" key="12">
    <source>
        <dbReference type="RuleBase" id="RU000688"/>
    </source>
</evidence>
<feature type="transmembrane region" description="Helical" evidence="13">
    <location>
        <begin position="784"/>
        <end position="808"/>
    </location>
</feature>
<feature type="transmembrane region" description="Helical" evidence="13">
    <location>
        <begin position="2369"/>
        <end position="2387"/>
    </location>
</feature>
<keyword evidence="5 12" id="KW-0812">Transmembrane</keyword>
<feature type="transmembrane region" description="Helical" evidence="13">
    <location>
        <begin position="1606"/>
        <end position="1632"/>
    </location>
</feature>
<evidence type="ECO:0000256" key="2">
    <source>
        <dbReference type="ARBA" id="ARBA00004651"/>
    </source>
</evidence>
<feature type="transmembrane region" description="Helical" evidence="13">
    <location>
        <begin position="1644"/>
        <end position="1669"/>
    </location>
</feature>
<evidence type="ECO:0000256" key="1">
    <source>
        <dbReference type="ARBA" id="ARBA00003929"/>
    </source>
</evidence>
<feature type="transmembrane region" description="Helical" evidence="13">
    <location>
        <begin position="203"/>
        <end position="222"/>
    </location>
</feature>
<feature type="transmembrane region" description="Helical" evidence="13">
    <location>
        <begin position="310"/>
        <end position="329"/>
    </location>
</feature>
<feature type="transmembrane region" description="Helical" evidence="13">
    <location>
        <begin position="2927"/>
        <end position="2947"/>
    </location>
</feature>
<feature type="transmembrane region" description="Helical" evidence="13">
    <location>
        <begin position="1197"/>
        <end position="1217"/>
    </location>
</feature>
<sequence>MQYEEMKTEGNVSTVIQFVLLGFSDLLNFQGLLFVLFFIVYMIILIGNSLIIIVTRIDTALQKPMYFFLANFSSLEICYVSVTLPRILKNLWTQDRRISTLGCATQLCFFLIFGATECFLLAVMSYDRYVAICNPLHYPLVMNHKRCVQLAVGAWVIGIPVQIGQTCQIFSLLFCTSNQINHFFCDIPPILKLACGDTFIHELSVYVVAMLFVAVPFILILISYGKIISTILRLPTAKGRAKAFSICSSHLIVVVLFFGSATITYLRPKSNHSAATDKLLSLFYTIVTPMFNPLIYSLRNKDMTNDKMKAEGNVSSVTQFVLLGFSDLLKLQGLLFGLFSITYMVILIGNSLIIIVTRIDTALQKPMYFLANFSSLEICYVSVTLPRILKNLWTQDRTISILGCATQLCFFLIFGATECFLLAVMSYDRYVAICNPLHYPLVMNHKLCVQLAVVPFLLILGSYIKIISTILKLPSNTSHFKAFSTCSSHLVVVVLFFGSACTAYLRPKSNHSALTDKLLSLFYTIVTPMLNPLIYSLRNKDMPYDKMKSEDNVSSVMQFVLMGFYDLPKLQGLLFGIFAMIYIIILIGNSLIIIVTRIDTALQKPMYFFLANFSSLEICYVSVTLPRILKNLWTQDRSMSKVECATQMCFFLMLGTTECFLLAVMSYDRYVAICNPLHYPLVMNHKMCVQLAIGAWLTGIPIQIGQTCLIFSLHFCHSNQINHFFCDIPPVIKVACGDTSLHEIYVYVAALVIVAIPFTLILFSYGKIISTILKLPTASGRAKAFSTCSSHLIVVVLFFGSASITYFRPKSNHSALTDKLLSLFYTIVTPMFNPLIYSLRNKDMKEEENLTRLMEFVLLDFADVPQLQWFLFTLFLFIYIIILLGNGTIFLITKVDPTLQTPMYIFLGNFSFLEICYVSVTIPRMLTNLWTQRRMISLVACADQMCCILVLGATECFLLAVMAYDRYMAICKPLRYTLVMNHKFCVQLVAGSWVGGIPVQIGQTFQIFSLPFCSSNHINHFFCDIPPILQLACGDTLVNQMMVYIVAVLFVTVPFLLILVSYGKIISTILKLQSATSRSKAFSTCSSHLIVVILQEQRRMEKENCSTNMEFIFLGITNNPEEKVTLFTIFLVIYLITVVANLGMIFLIRMDSQLHTPMYFFLSHLAFCDLCYSTAVGPKMLVDIFAKNKSIPFLGCALQFFVFCIFADAECLLLAVMAYDRYQAISNPLLYTVNMSSRVCYLLVAGVYMVGGADALTHTTLTFRLCFCGSNKVNHFFCDLPPLYIISCSDIEVNELALFTVFGFIELSTISGVLVSYCYIFLSVLKIRSAEGRFKAFSTCTSHLTAVAIFQGTMLFMYFRPSSAYSLDQDKMASLFYTLVIPMLNPLIYSLRNKDVKDALVKLKTKRVRRMDRKNCSLDGFVLLGFTNNPEKNMTLFTILLIIYLINVLANIGMIFLIRMDSQLHTPMYFFLSHLSFYDLCYSTAVGPKTLVSLVSANKSIPFFGCALQFFVFCFFIDSECLLLAVMAFDRYQAISNPLLYTVNMSSRVCYLLVAGVYMVGGADALTHTTLTFRLCFCGSNKVNHFFCEVPPLLLLSCSDTQVNELAIFTVFGFIELSTISGVLVSYCYIFLSVLKIRSAEGRFKAFSTCTSHLTAVAIFQGTMLFMYFRPSSAYSLDQDKMASLFYTLVIPMLNPLIYSLRNKDVKDALVKLKTKVYGVPFIGCHAYDLHVVICTHICTHLPCPGDCIQLVVVAYTAGLVESAVYTCFTLQLSFSNSSIINHFCDTPPLLALSSSYTHIKKMLLLILNSFVVGCSIITVLLLYSYFSLLYLCLALEGCGCISWHTAVHVLLIQLKLFHGQNDLIFHTVIIPMLNPVIYSSRNKDAKGVLKSQRRMERGNCSSVTHFIFLGITSNPDNKMILFAVFLIIYLITVVANIGMIFLIRMDSQLHTPMYFFLSHLAFCDLCYSTAVGPKMLVDIFAKNRSISLLGCALQFFFFCIFIDSECVLLAVMAYDRYQAISNPLLYTVNMSSRVCFLLLVVVYTVALGDALTHTTLTFRLCFCGSNKVNHFFCDLPPLYIISCSDIEVNELALFTVFGFIELSTISGVLVSYCYIFLSVLKIRSAEGRFKAFSTCTSHLTAVAIFQGTMLFMYFRPSSAYSLDQDKMASLFYTLVIPMLNPLIYSLRNKDVKDALVKLKTKNCTVLTESIFVGLSGRQDVQQGLFVLFLLVYGITAITSLGMIWLIKVDPRLHMSMYYFLSNLSFCDLVAITYIAGMVDSAIHNCPTFQLSFCNPNIINHFFCDIPPLLALSTSDTSVNEILLFTFGSFILGCSIITILLSYSYIIVTILRMNSAEGRRKAFSTCTSHLMAMTAENCTVFTEFIFIGLSGRQDVQQGLFVFFLLVYGITVIANLGMILLIKVDPRLHTPMYYFLSNLSFCDICYSSSVSLKMLADFLSEHKKIPCNLCAVQMWSASCWLSWLMTVAMSRRLSIQLVAITYIAGMVDSAVYTTLIFQLTFCTSNIINHFFCDIPPLLALSTSDTSFHEILLFTVGSFILGCSIITVLLSYSYIIVTILRMNSAEGRHKAFSTCTSHLMAVAVFHGTLLYMYFRPSSSYSMDTDKMTSVFYTVVIPMLNPLIYSLRNKDVKDALKKMTTENCTLFSEFIFVGLSGRQDVQQGLFVFFLLVYGITVIANLGMILLIKVDPRFHTPMYYFLSNLSFCDICYSSSVSLKMLADFLSEHKKIPYNLCPIQMYIFGAFADVECRMLAVMAYDRYVAICNPLLYAVTMSRRLCTQLVVISYTVGLVDSAIHTCLAFRLLFCTSNIINHFFCDIPPILALSTSDTLINEIVMFTFIGCVVGSSIITVLLSYSYIIVTILRMNSAEGRRKAFSTCTSHLVAVAIFHGTLLFMYFRPSSSYSMDTDKMASVFYTVIIPMLNPLIYSLRNKDVKGALKKAIGMELCSG</sequence>
<evidence type="ECO:0000256" key="13">
    <source>
        <dbReference type="SAM" id="Phobius"/>
    </source>
</evidence>
<evidence type="ECO:0000256" key="3">
    <source>
        <dbReference type="ARBA" id="ARBA00022475"/>
    </source>
</evidence>
<comment type="caution">
    <text evidence="15">The sequence shown here is derived from an EMBL/GenBank/DDBJ whole genome shotgun (WGS) entry which is preliminary data.</text>
</comment>
<protein>
    <submittedName>
        <fullName evidence="15">Olfactory receptor 5W2</fullName>
    </submittedName>
</protein>
<feature type="transmembrane region" description="Helical" evidence="13">
    <location>
        <begin position="368"/>
        <end position="388"/>
    </location>
</feature>
<feature type="transmembrane region" description="Helical" evidence="13">
    <location>
        <begin position="1229"/>
        <end position="1251"/>
    </location>
</feature>
<evidence type="ECO:0000256" key="5">
    <source>
        <dbReference type="ARBA" id="ARBA00022692"/>
    </source>
</evidence>
<feature type="transmembrane region" description="Helical" evidence="13">
    <location>
        <begin position="1434"/>
        <end position="1457"/>
    </location>
</feature>
<feature type="transmembrane region" description="Helical" evidence="13">
    <location>
        <begin position="2893"/>
        <end position="2915"/>
    </location>
</feature>
<feature type="transmembrane region" description="Helical" evidence="13">
    <location>
        <begin position="1507"/>
        <end position="1529"/>
    </location>
</feature>
<evidence type="ECO:0000256" key="6">
    <source>
        <dbReference type="ARBA" id="ARBA00022725"/>
    </source>
</evidence>
<dbReference type="EMBL" id="JAGFMF010011811">
    <property type="protein sequence ID" value="KAG8511885.1"/>
    <property type="molecule type" value="Genomic_DNA"/>
</dbReference>
<feature type="transmembrane region" description="Helical" evidence="13">
    <location>
        <begin position="518"/>
        <end position="537"/>
    </location>
</feature>
<feature type="transmembrane region" description="Helical" evidence="13">
    <location>
        <begin position="2322"/>
        <end position="2348"/>
    </location>
</feature>
<gene>
    <name evidence="15" type="ORF">J0S82_015566</name>
</gene>
<dbReference type="CDD" id="cd15225">
    <property type="entry name" value="7tmA_OR10A-like"/>
    <property type="match status" value="3"/>
</dbReference>
<comment type="subcellular location">
    <subcellularLocation>
        <location evidence="2">Cell membrane</location>
        <topology evidence="2">Multi-pass membrane protein</topology>
    </subcellularLocation>
</comment>
<evidence type="ECO:0000313" key="16">
    <source>
        <dbReference type="Proteomes" id="UP000700334"/>
    </source>
</evidence>
<dbReference type="InterPro" id="IPR000276">
    <property type="entry name" value="GPCR_Rhodpsn"/>
</dbReference>
<feature type="domain" description="G-protein coupled receptors family 1 profile" evidence="14">
    <location>
        <begin position="2488"/>
        <end position="2642"/>
    </location>
</feature>
<feature type="transmembrane region" description="Helical" evidence="13">
    <location>
        <begin position="1803"/>
        <end position="1823"/>
    </location>
</feature>
<feature type="domain" description="G-protein coupled receptors family 1 profile" evidence="14">
    <location>
        <begin position="1936"/>
        <end position="2185"/>
    </location>
</feature>
<evidence type="ECO:0000256" key="4">
    <source>
        <dbReference type="ARBA" id="ARBA00022606"/>
    </source>
</evidence>
<dbReference type="PANTHER" id="PTHR48018">
    <property type="entry name" value="OLFACTORY RECEPTOR"/>
    <property type="match status" value="1"/>
</dbReference>
<feature type="transmembrane region" description="Helical" evidence="13">
    <location>
        <begin position="1041"/>
        <end position="1063"/>
    </location>
</feature>
<feature type="transmembrane region" description="Helical" evidence="13">
    <location>
        <begin position="1334"/>
        <end position="1359"/>
    </location>
</feature>
<feature type="transmembrane region" description="Helical" evidence="13">
    <location>
        <begin position="2590"/>
        <end position="2612"/>
    </location>
</feature>
<feature type="transmembrane region" description="Helical" evidence="13">
    <location>
        <begin position="1920"/>
        <end position="1943"/>
    </location>
</feature>
<dbReference type="CDD" id="cd15945">
    <property type="entry name" value="7tmA_OR5C1-like"/>
    <property type="match status" value="3"/>
</dbReference>
<keyword evidence="11 12" id="KW-0807">Transducer</keyword>
<dbReference type="PROSITE" id="PS50262">
    <property type="entry name" value="G_PROTEIN_RECEP_F1_2"/>
    <property type="match status" value="9"/>
</dbReference>
<evidence type="ECO:0000313" key="15">
    <source>
        <dbReference type="EMBL" id="KAG8511885.1"/>
    </source>
</evidence>
<dbReference type="FunFam" id="1.20.1070.10:FF:000410">
    <property type="entry name" value="Olfactory receptor 1348"/>
    <property type="match status" value="1"/>
</dbReference>
<proteinExistence type="inferred from homology"/>
<feature type="transmembrane region" description="Helical" evidence="13">
    <location>
        <begin position="1993"/>
        <end position="2013"/>
    </location>
</feature>
<dbReference type="InterPro" id="IPR017452">
    <property type="entry name" value="GPCR_Rhodpsn_7TM"/>
</dbReference>
<dbReference type="GO" id="GO:0004984">
    <property type="term" value="F:olfactory receptor activity"/>
    <property type="evidence" value="ECO:0007669"/>
    <property type="project" value="InterPro"/>
</dbReference>
<evidence type="ECO:0000256" key="7">
    <source>
        <dbReference type="ARBA" id="ARBA00022989"/>
    </source>
</evidence>
<evidence type="ECO:0000256" key="8">
    <source>
        <dbReference type="ARBA" id="ARBA00023040"/>
    </source>
</evidence>
<feature type="domain" description="G-protein coupled receptors family 1 profile" evidence="14">
    <location>
        <begin position="1140"/>
        <end position="1389"/>
    </location>
</feature>